<keyword evidence="2" id="KW-1185">Reference proteome</keyword>
<evidence type="ECO:0000313" key="2">
    <source>
        <dbReference type="Proteomes" id="UP000799428"/>
    </source>
</evidence>
<dbReference type="AlphaFoldDB" id="A0A6G1JV87"/>
<name>A0A6G1JV87_9PLEO</name>
<evidence type="ECO:0000313" key="1">
    <source>
        <dbReference type="EMBL" id="KAF2704458.1"/>
    </source>
</evidence>
<reference evidence="1" key="1">
    <citation type="journal article" date="2020" name="Stud. Mycol.">
        <title>101 Dothideomycetes genomes: a test case for predicting lifestyles and emergence of pathogens.</title>
        <authorList>
            <person name="Haridas S."/>
            <person name="Albert R."/>
            <person name="Binder M."/>
            <person name="Bloem J."/>
            <person name="Labutti K."/>
            <person name="Salamov A."/>
            <person name="Andreopoulos B."/>
            <person name="Baker S."/>
            <person name="Barry K."/>
            <person name="Bills G."/>
            <person name="Bluhm B."/>
            <person name="Cannon C."/>
            <person name="Castanera R."/>
            <person name="Culley D."/>
            <person name="Daum C."/>
            <person name="Ezra D."/>
            <person name="Gonzalez J."/>
            <person name="Henrissat B."/>
            <person name="Kuo A."/>
            <person name="Liang C."/>
            <person name="Lipzen A."/>
            <person name="Lutzoni F."/>
            <person name="Magnuson J."/>
            <person name="Mondo S."/>
            <person name="Nolan M."/>
            <person name="Ohm R."/>
            <person name="Pangilinan J."/>
            <person name="Park H.-J."/>
            <person name="Ramirez L."/>
            <person name="Alfaro M."/>
            <person name="Sun H."/>
            <person name="Tritt A."/>
            <person name="Yoshinaga Y."/>
            <person name="Zwiers L.-H."/>
            <person name="Turgeon B."/>
            <person name="Goodwin S."/>
            <person name="Spatafora J."/>
            <person name="Crous P."/>
            <person name="Grigoriev I."/>
        </authorList>
    </citation>
    <scope>NUCLEOTIDE SEQUENCE</scope>
    <source>
        <strain evidence="1">CBS 279.74</strain>
    </source>
</reference>
<proteinExistence type="predicted"/>
<organism evidence="1 2">
    <name type="scientific">Pleomassaria siparia CBS 279.74</name>
    <dbReference type="NCBI Taxonomy" id="1314801"/>
    <lineage>
        <taxon>Eukaryota</taxon>
        <taxon>Fungi</taxon>
        <taxon>Dikarya</taxon>
        <taxon>Ascomycota</taxon>
        <taxon>Pezizomycotina</taxon>
        <taxon>Dothideomycetes</taxon>
        <taxon>Pleosporomycetidae</taxon>
        <taxon>Pleosporales</taxon>
        <taxon>Pleomassariaceae</taxon>
        <taxon>Pleomassaria</taxon>
    </lineage>
</organism>
<dbReference type="Proteomes" id="UP000799428">
    <property type="component" value="Unassembled WGS sequence"/>
</dbReference>
<sequence>MGYWCPTTPLRLYCTSMNCLSLSGYHIARTLHVISRGIELPSILRLHPVWQGQLVPVPRLGNARSALYSTYCVGVWRRRNCQLDSVAPSLSAELCQLFLLGNQQCVRDNISHCLLCIIHHPSSIQFQSSTISNQHGWPGSRGFLGRVLDNAATKHAWTPASQVGCRGVNGVASAAHPPPSALRLPPSLCLSLITCPSHSLQN</sequence>
<protein>
    <submittedName>
        <fullName evidence="1">Uncharacterized protein</fullName>
    </submittedName>
</protein>
<accession>A0A6G1JV87</accession>
<dbReference type="EMBL" id="MU005782">
    <property type="protein sequence ID" value="KAF2704458.1"/>
    <property type="molecule type" value="Genomic_DNA"/>
</dbReference>
<gene>
    <name evidence="1" type="ORF">K504DRAFT_116425</name>
</gene>